<protein>
    <recommendedName>
        <fullName evidence="4">Eukaryotic translation initiation factor 3 subunit K</fullName>
        <shortName evidence="4">eIF3k</shortName>
    </recommendedName>
    <alternativeName>
        <fullName evidence="4">eIF-3 p25</fullName>
    </alternativeName>
</protein>
<comment type="function">
    <text evidence="4">Component of the eukaryotic translation initiation factor 3 (eIF-3) complex, which is involved in protein synthesis of a specialized repertoire of mRNAs and, together with other initiation factors, stimulates binding of mRNA and methionyl-tRNAi to the 40S ribosome. The eIF-3 complex specifically targets and initiates translation of a subset of mRNAs involved in cell proliferation.</text>
</comment>
<name>A0ABP1NYD9_XYLVO</name>
<evidence type="ECO:0000259" key="5">
    <source>
        <dbReference type="PROSITE" id="PS50250"/>
    </source>
</evidence>
<dbReference type="Gene3D" id="1.25.40.250">
    <property type="entry name" value="ARM repeat, domain 1"/>
    <property type="match status" value="1"/>
</dbReference>
<comment type="subunit">
    <text evidence="4">Component of the eukaryotic translation initiation factor 3 (eIF-3) complex.</text>
</comment>
<evidence type="ECO:0000313" key="7">
    <source>
        <dbReference type="Proteomes" id="UP001642520"/>
    </source>
</evidence>
<comment type="caution">
    <text evidence="6">The sequence shown here is derived from an EMBL/GenBank/DDBJ whole genome shotgun (WGS) entry which is preliminary data.</text>
</comment>
<dbReference type="HAMAP" id="MF_03010">
    <property type="entry name" value="eIF3k"/>
    <property type="match status" value="1"/>
</dbReference>
<evidence type="ECO:0000256" key="3">
    <source>
        <dbReference type="ARBA" id="ARBA00022917"/>
    </source>
</evidence>
<keyword evidence="7" id="KW-1185">Reference proteome</keyword>
<comment type="subcellular location">
    <subcellularLocation>
        <location evidence="4">Cytoplasm</location>
    </subcellularLocation>
</comment>
<keyword evidence="3 4" id="KW-0648">Protein biosynthesis</keyword>
<dbReference type="PROSITE" id="PS50250">
    <property type="entry name" value="PCI"/>
    <property type="match status" value="1"/>
</dbReference>
<sequence>MAEAMRQTVAGMLKGIERYNPDHLASLEKYVEIQSRENAYDLEANLAVLKLYQLNPHKFNMDITCQILLKALTNLPHTDFVLCKCLLSEQIMQESPIDQIMFLGDILEQCDFQHFWDRVLSMSDLCDRIVGFQDSIRKFVCHVVGITFQTIDKNLLALLLGGVDGNFIYTTLKHWVKKYGWKEESKSIIFIANQDENIKTKNITEKIDFENVAGLMAACL</sequence>
<evidence type="ECO:0000256" key="4">
    <source>
        <dbReference type="HAMAP-Rule" id="MF_03010"/>
    </source>
</evidence>
<dbReference type="InterPro" id="IPR000717">
    <property type="entry name" value="PCI_dom"/>
</dbReference>
<dbReference type="SUPFAM" id="SSF48371">
    <property type="entry name" value="ARM repeat"/>
    <property type="match status" value="1"/>
</dbReference>
<dbReference type="InterPro" id="IPR033464">
    <property type="entry name" value="CSN8_PSD8_EIF3K"/>
</dbReference>
<feature type="domain" description="PCI" evidence="5">
    <location>
        <begin position="40"/>
        <end position="206"/>
    </location>
</feature>
<evidence type="ECO:0000256" key="1">
    <source>
        <dbReference type="ARBA" id="ARBA00022490"/>
    </source>
</evidence>
<reference evidence="6 7" key="1">
    <citation type="submission" date="2024-08" db="EMBL/GenBank/DDBJ databases">
        <authorList>
            <person name="Will J Nash"/>
            <person name="Angela Man"/>
            <person name="Seanna McTaggart"/>
            <person name="Kendall Baker"/>
            <person name="Tom Barker"/>
            <person name="Leah Catchpole"/>
            <person name="Alex Durrant"/>
            <person name="Karim Gharbi"/>
            <person name="Naomi Irish"/>
            <person name="Gemy Kaithakottil"/>
            <person name="Debby Ku"/>
            <person name="Aaliyah Providence"/>
            <person name="Felix Shaw"/>
            <person name="David Swarbreck"/>
            <person name="Chris Watkins"/>
            <person name="Ann M. McCartney"/>
            <person name="Giulio Formenti"/>
            <person name="Alice Mouton"/>
            <person name="Noel Vella"/>
            <person name="Bjorn M von Reumont"/>
            <person name="Adriana Vella"/>
            <person name="Wilfried Haerty"/>
        </authorList>
    </citation>
    <scope>NUCLEOTIDE SEQUENCE [LARGE SCALE GENOMIC DNA]</scope>
</reference>
<dbReference type="Proteomes" id="UP001642520">
    <property type="component" value="Unassembled WGS sequence"/>
</dbReference>
<dbReference type="PANTHER" id="PTHR13022">
    <property type="entry name" value="EUKARYOTIC TRANSLATION INITIATION FACTOR 3 SUBUNIT 11"/>
    <property type="match status" value="1"/>
</dbReference>
<evidence type="ECO:0000256" key="2">
    <source>
        <dbReference type="ARBA" id="ARBA00022540"/>
    </source>
</evidence>
<gene>
    <name evidence="6" type="ORF">XYLVIOL_LOCUS7559</name>
</gene>
<comment type="similarity">
    <text evidence="4">Belongs to the eIF-3 subunit K family.</text>
</comment>
<proteinExistence type="inferred from homology"/>
<keyword evidence="1 4" id="KW-0963">Cytoplasm</keyword>
<dbReference type="InterPro" id="IPR036390">
    <property type="entry name" value="WH_DNA-bd_sf"/>
</dbReference>
<evidence type="ECO:0000313" key="6">
    <source>
        <dbReference type="EMBL" id="CAL7946048.1"/>
    </source>
</evidence>
<dbReference type="InterPro" id="IPR009374">
    <property type="entry name" value="eIF3k"/>
</dbReference>
<dbReference type="EMBL" id="CAXAJV020001294">
    <property type="protein sequence ID" value="CAL7946048.1"/>
    <property type="molecule type" value="Genomic_DNA"/>
</dbReference>
<dbReference type="InterPro" id="IPR016020">
    <property type="entry name" value="Transl_init_fac_sub12_N_euk"/>
</dbReference>
<dbReference type="Gene3D" id="1.10.10.10">
    <property type="entry name" value="Winged helix-like DNA-binding domain superfamily/Winged helix DNA-binding domain"/>
    <property type="match status" value="1"/>
</dbReference>
<keyword evidence="2 4" id="KW-0396">Initiation factor</keyword>
<accession>A0ABP1NYD9</accession>
<dbReference type="InterPro" id="IPR036388">
    <property type="entry name" value="WH-like_DNA-bd_sf"/>
</dbReference>
<dbReference type="PANTHER" id="PTHR13022:SF0">
    <property type="entry name" value="EUKARYOTIC TRANSLATION INITIATION FACTOR 3 SUBUNIT K"/>
    <property type="match status" value="1"/>
</dbReference>
<dbReference type="SUPFAM" id="SSF46785">
    <property type="entry name" value="Winged helix' DNA-binding domain"/>
    <property type="match status" value="1"/>
</dbReference>
<organism evidence="6 7">
    <name type="scientific">Xylocopa violacea</name>
    <name type="common">Violet carpenter bee</name>
    <name type="synonym">Apis violacea</name>
    <dbReference type="NCBI Taxonomy" id="135666"/>
    <lineage>
        <taxon>Eukaryota</taxon>
        <taxon>Metazoa</taxon>
        <taxon>Ecdysozoa</taxon>
        <taxon>Arthropoda</taxon>
        <taxon>Hexapoda</taxon>
        <taxon>Insecta</taxon>
        <taxon>Pterygota</taxon>
        <taxon>Neoptera</taxon>
        <taxon>Endopterygota</taxon>
        <taxon>Hymenoptera</taxon>
        <taxon>Apocrita</taxon>
        <taxon>Aculeata</taxon>
        <taxon>Apoidea</taxon>
        <taxon>Anthophila</taxon>
        <taxon>Apidae</taxon>
        <taxon>Xylocopa</taxon>
        <taxon>Xylocopa</taxon>
    </lineage>
</organism>
<dbReference type="Pfam" id="PF10075">
    <property type="entry name" value="CSN8_PSD8_EIF3K"/>
    <property type="match status" value="1"/>
</dbReference>
<dbReference type="InterPro" id="IPR016024">
    <property type="entry name" value="ARM-type_fold"/>
</dbReference>